<organism evidence="1">
    <name type="scientific">Mariniphaga anaerophila</name>
    <dbReference type="NCBI Taxonomy" id="1484053"/>
    <lineage>
        <taxon>Bacteria</taxon>
        <taxon>Pseudomonadati</taxon>
        <taxon>Bacteroidota</taxon>
        <taxon>Bacteroidia</taxon>
        <taxon>Marinilabiliales</taxon>
        <taxon>Prolixibacteraceae</taxon>
        <taxon>Mariniphaga</taxon>
    </lineage>
</organism>
<dbReference type="AlphaFoldDB" id="A0A831LKT7"/>
<proteinExistence type="predicted"/>
<accession>A0A831LKT7</accession>
<feature type="non-terminal residue" evidence="1">
    <location>
        <position position="209"/>
    </location>
</feature>
<protein>
    <submittedName>
        <fullName evidence="1">Uncharacterized protein</fullName>
    </submittedName>
</protein>
<sequence length="209" mass="23884">MNKYIILLLIVITGFSANDVRREIITLDWQVSYEPGNRLGYTFRGAGYAHPGSQIPIYFTFFETQDNHTGFRFVIENPLFEEIENPDPYLFKENIPEKPEIKTTVLRSNQTQKTEIQIPALIFQDGKLKILKQFDLKRFPEPIKKAASASAHSWKSESVLREGKWVKISTSEKGIYKIPYPKLTEWGFSNPAQVKVFGAGGMILPEDPG</sequence>
<dbReference type="Proteomes" id="UP000886047">
    <property type="component" value="Unassembled WGS sequence"/>
</dbReference>
<reference evidence="1" key="1">
    <citation type="journal article" date="2020" name="mSystems">
        <title>Genome- and Community-Level Interaction Insights into Carbon Utilization and Element Cycling Functions of Hydrothermarchaeota in Hydrothermal Sediment.</title>
        <authorList>
            <person name="Zhou Z."/>
            <person name="Liu Y."/>
            <person name="Xu W."/>
            <person name="Pan J."/>
            <person name="Luo Z.H."/>
            <person name="Li M."/>
        </authorList>
    </citation>
    <scope>NUCLEOTIDE SEQUENCE [LARGE SCALE GENOMIC DNA]</scope>
    <source>
        <strain evidence="1">SpSt-1217</strain>
    </source>
</reference>
<dbReference type="EMBL" id="DSDK01000398">
    <property type="protein sequence ID" value="HDR51405.1"/>
    <property type="molecule type" value="Genomic_DNA"/>
</dbReference>
<comment type="caution">
    <text evidence="1">The sequence shown here is derived from an EMBL/GenBank/DDBJ whole genome shotgun (WGS) entry which is preliminary data.</text>
</comment>
<name>A0A831LKT7_9BACT</name>
<evidence type="ECO:0000313" key="1">
    <source>
        <dbReference type="EMBL" id="HDR51405.1"/>
    </source>
</evidence>
<gene>
    <name evidence="1" type="ORF">ENN90_07260</name>
</gene>